<dbReference type="EMBL" id="MFLJ01000018">
    <property type="protein sequence ID" value="OGG64568.1"/>
    <property type="molecule type" value="Genomic_DNA"/>
</dbReference>
<dbReference type="InterPro" id="IPR010979">
    <property type="entry name" value="Ribosomal_uS13-like_H2TH"/>
</dbReference>
<evidence type="ECO:0000256" key="5">
    <source>
        <dbReference type="ARBA" id="ARBA00023274"/>
    </source>
</evidence>
<comment type="caution">
    <text evidence="10">The sequence shown here is derived from an EMBL/GenBank/DDBJ whole genome shotgun (WGS) entry which is preliminary data.</text>
</comment>
<keyword evidence="7" id="KW-0820">tRNA-binding</keyword>
<keyword evidence="4 7" id="KW-0689">Ribosomal protein</keyword>
<keyword evidence="5 7" id="KW-0687">Ribonucleoprotein</keyword>
<evidence type="ECO:0000256" key="3">
    <source>
        <dbReference type="ARBA" id="ARBA00022884"/>
    </source>
</evidence>
<dbReference type="STRING" id="1798496.A3C94_02885"/>
<dbReference type="PIRSF" id="PIRSF002134">
    <property type="entry name" value="Ribosomal_S13"/>
    <property type="match status" value="1"/>
</dbReference>
<evidence type="ECO:0000256" key="6">
    <source>
        <dbReference type="ARBA" id="ARBA00035166"/>
    </source>
</evidence>
<name>A0A1F6DT47_9BACT</name>
<dbReference type="PANTHER" id="PTHR10871">
    <property type="entry name" value="30S RIBOSOMAL PROTEIN S13/40S RIBOSOMAL PROTEIN S18"/>
    <property type="match status" value="1"/>
</dbReference>
<feature type="region of interest" description="Disordered" evidence="9">
    <location>
        <begin position="87"/>
        <end position="127"/>
    </location>
</feature>
<comment type="function">
    <text evidence="7">Located at the top of the head of the 30S subunit, it contacts several helices of the 16S rRNA. In the 70S ribosome it contacts the 23S rRNA (bridge B1a) and protein L5 of the 50S subunit (bridge B1b), connecting the 2 subunits; these bridges are implicated in subunit movement. Contacts the tRNAs in the A and P-sites.</text>
</comment>
<evidence type="ECO:0000256" key="2">
    <source>
        <dbReference type="ARBA" id="ARBA00022730"/>
    </source>
</evidence>
<dbReference type="FunFam" id="1.10.8.50:FF:000001">
    <property type="entry name" value="30S ribosomal protein S13"/>
    <property type="match status" value="1"/>
</dbReference>
<dbReference type="Pfam" id="PF00416">
    <property type="entry name" value="Ribosomal_S13"/>
    <property type="match status" value="1"/>
</dbReference>
<dbReference type="Gene3D" id="4.10.910.10">
    <property type="entry name" value="30s ribosomal protein s13, domain 2"/>
    <property type="match status" value="1"/>
</dbReference>
<comment type="subunit">
    <text evidence="7">Part of the 30S ribosomal subunit. Forms a loose heterodimer with protein S19. Forms two bridges to the 50S subunit in the 70S ribosome.</text>
</comment>
<dbReference type="GO" id="GO:0019843">
    <property type="term" value="F:rRNA binding"/>
    <property type="evidence" value="ECO:0007669"/>
    <property type="project" value="UniProtKB-UniRule"/>
</dbReference>
<feature type="compositionally biased region" description="Basic residues" evidence="9">
    <location>
        <begin position="100"/>
        <end position="113"/>
    </location>
</feature>
<evidence type="ECO:0000256" key="9">
    <source>
        <dbReference type="SAM" id="MobiDB-lite"/>
    </source>
</evidence>
<evidence type="ECO:0000313" key="11">
    <source>
        <dbReference type="Proteomes" id="UP000177232"/>
    </source>
</evidence>
<keyword evidence="2 7" id="KW-0699">rRNA-binding</keyword>
<dbReference type="Gene3D" id="1.10.8.50">
    <property type="match status" value="1"/>
</dbReference>
<evidence type="ECO:0000256" key="1">
    <source>
        <dbReference type="ARBA" id="ARBA00008080"/>
    </source>
</evidence>
<reference evidence="10 11" key="1">
    <citation type="journal article" date="2016" name="Nat. Commun.">
        <title>Thousands of microbial genomes shed light on interconnected biogeochemical processes in an aquifer system.</title>
        <authorList>
            <person name="Anantharaman K."/>
            <person name="Brown C.T."/>
            <person name="Hug L.A."/>
            <person name="Sharon I."/>
            <person name="Castelle C.J."/>
            <person name="Probst A.J."/>
            <person name="Thomas B.C."/>
            <person name="Singh A."/>
            <person name="Wilkins M.J."/>
            <person name="Karaoz U."/>
            <person name="Brodie E.L."/>
            <person name="Williams K.H."/>
            <person name="Hubbard S.S."/>
            <person name="Banfield J.F."/>
        </authorList>
    </citation>
    <scope>NUCLEOTIDE SEQUENCE [LARGE SCALE GENOMIC DNA]</scope>
</reference>
<evidence type="ECO:0000256" key="8">
    <source>
        <dbReference type="RuleBase" id="RU003830"/>
    </source>
</evidence>
<dbReference type="HAMAP" id="MF_01315">
    <property type="entry name" value="Ribosomal_uS13"/>
    <property type="match status" value="1"/>
</dbReference>
<protein>
    <recommendedName>
        <fullName evidence="6 7">Small ribosomal subunit protein uS13</fullName>
    </recommendedName>
</protein>
<gene>
    <name evidence="7" type="primary">rpsM</name>
    <name evidence="10" type="ORF">A3C94_02885</name>
</gene>
<dbReference type="InterPro" id="IPR019980">
    <property type="entry name" value="Ribosomal_uS13_bac-type"/>
</dbReference>
<sequence>MMRIAGVTIPDNKQLAYALPLIFGIGKTRARAILKTAGISAFKKGSELTSEEEQKVRSLAEQYIIEGELRREIGQNIKRLKDIRSLRGERHSKGLPVRGQRTKTNSRTRRGNVRKTMTSGRRTLEKT</sequence>
<dbReference type="AlphaFoldDB" id="A0A1F6DT47"/>
<dbReference type="InterPro" id="IPR001892">
    <property type="entry name" value="Ribosomal_uS13"/>
</dbReference>
<dbReference type="PANTHER" id="PTHR10871:SF1">
    <property type="entry name" value="SMALL RIBOSOMAL SUBUNIT PROTEIN US13M"/>
    <property type="match status" value="1"/>
</dbReference>
<dbReference type="InterPro" id="IPR018269">
    <property type="entry name" value="Ribosomal_uS13_CS"/>
</dbReference>
<dbReference type="NCBIfam" id="TIGR03631">
    <property type="entry name" value="uS13_bact"/>
    <property type="match status" value="1"/>
</dbReference>
<proteinExistence type="inferred from homology"/>
<evidence type="ECO:0000313" key="10">
    <source>
        <dbReference type="EMBL" id="OGG64568.1"/>
    </source>
</evidence>
<dbReference type="GO" id="GO:0006412">
    <property type="term" value="P:translation"/>
    <property type="evidence" value="ECO:0007669"/>
    <property type="project" value="UniProtKB-UniRule"/>
</dbReference>
<dbReference type="PROSITE" id="PS00646">
    <property type="entry name" value="RIBOSOMAL_S13_1"/>
    <property type="match status" value="1"/>
</dbReference>
<dbReference type="GO" id="GO:0015935">
    <property type="term" value="C:small ribosomal subunit"/>
    <property type="evidence" value="ECO:0007669"/>
    <property type="project" value="TreeGrafter"/>
</dbReference>
<dbReference type="SUPFAM" id="SSF46946">
    <property type="entry name" value="S13-like H2TH domain"/>
    <property type="match status" value="1"/>
</dbReference>
<accession>A0A1F6DT47</accession>
<evidence type="ECO:0000256" key="7">
    <source>
        <dbReference type="HAMAP-Rule" id="MF_01315"/>
    </source>
</evidence>
<organism evidence="10 11">
    <name type="scientific">Candidatus Kaiserbacteria bacterium RIFCSPHIGHO2_02_FULL_55_17</name>
    <dbReference type="NCBI Taxonomy" id="1798496"/>
    <lineage>
        <taxon>Bacteria</taxon>
        <taxon>Candidatus Kaiseribacteriota</taxon>
    </lineage>
</organism>
<keyword evidence="3 7" id="KW-0694">RNA-binding</keyword>
<comment type="similarity">
    <text evidence="1 7 8">Belongs to the universal ribosomal protein uS13 family.</text>
</comment>
<dbReference type="GO" id="GO:0005829">
    <property type="term" value="C:cytosol"/>
    <property type="evidence" value="ECO:0007669"/>
    <property type="project" value="TreeGrafter"/>
</dbReference>
<dbReference type="Proteomes" id="UP000177232">
    <property type="component" value="Unassembled WGS sequence"/>
</dbReference>
<dbReference type="PROSITE" id="PS50159">
    <property type="entry name" value="RIBOSOMAL_S13_2"/>
    <property type="match status" value="1"/>
</dbReference>
<dbReference type="GO" id="GO:0000049">
    <property type="term" value="F:tRNA binding"/>
    <property type="evidence" value="ECO:0007669"/>
    <property type="project" value="UniProtKB-UniRule"/>
</dbReference>
<evidence type="ECO:0000256" key="4">
    <source>
        <dbReference type="ARBA" id="ARBA00022980"/>
    </source>
</evidence>
<dbReference type="InterPro" id="IPR027437">
    <property type="entry name" value="Rbsml_uS13_C"/>
</dbReference>
<dbReference type="GO" id="GO:0003735">
    <property type="term" value="F:structural constituent of ribosome"/>
    <property type="evidence" value="ECO:0007669"/>
    <property type="project" value="InterPro"/>
</dbReference>